<reference evidence="1 2" key="1">
    <citation type="submission" date="2016-11" db="EMBL/GenBank/DDBJ databases">
        <authorList>
            <person name="Jaros S."/>
            <person name="Januszkiewicz K."/>
            <person name="Wedrychowicz H."/>
        </authorList>
    </citation>
    <scope>NUCLEOTIDE SEQUENCE [LARGE SCALE GENOMIC DNA]</scope>
    <source>
        <strain evidence="1 2">DSM 43832</strain>
    </source>
</reference>
<protein>
    <recommendedName>
        <fullName evidence="3">N-formylglutamate amidohydrolase</fullName>
    </recommendedName>
</protein>
<keyword evidence="2" id="KW-1185">Reference proteome</keyword>
<proteinExistence type="predicted"/>
<dbReference type="AlphaFoldDB" id="A0A1M6WH84"/>
<organism evidence="1 2">
    <name type="scientific">Pseudonocardia thermophila</name>
    <dbReference type="NCBI Taxonomy" id="1848"/>
    <lineage>
        <taxon>Bacteria</taxon>
        <taxon>Bacillati</taxon>
        <taxon>Actinomycetota</taxon>
        <taxon>Actinomycetes</taxon>
        <taxon>Pseudonocardiales</taxon>
        <taxon>Pseudonocardiaceae</taxon>
        <taxon>Pseudonocardia</taxon>
    </lineage>
</organism>
<name>A0A1M6WH84_PSETH</name>
<dbReference type="STRING" id="1848.SAMN05443637_114169"/>
<evidence type="ECO:0000313" key="1">
    <source>
        <dbReference type="EMBL" id="SHK92974.1"/>
    </source>
</evidence>
<accession>A0A1M6WH84</accession>
<dbReference type="SUPFAM" id="SSF53187">
    <property type="entry name" value="Zn-dependent exopeptidases"/>
    <property type="match status" value="1"/>
</dbReference>
<gene>
    <name evidence="1" type="ORF">SAMN05443637_114169</name>
</gene>
<evidence type="ECO:0008006" key="3">
    <source>
        <dbReference type="Google" id="ProtNLM"/>
    </source>
</evidence>
<dbReference type="EMBL" id="FRAP01000014">
    <property type="protein sequence ID" value="SHK92974.1"/>
    <property type="molecule type" value="Genomic_DNA"/>
</dbReference>
<dbReference type="Proteomes" id="UP000184363">
    <property type="component" value="Unassembled WGS sequence"/>
</dbReference>
<sequence length="229" mass="24348">MTRARTRFAALALTVVTARSGVPDVGALRALGGMRGVVEHGPTGGWETTAGHGVVLSAPHEVDHVRDGAEKRAERGTGRLAFALARAVGAAGIRTHGPQAADPNWDTGHPYTARLARLSPDAPVVDLHMMRDRGVEVCVGLGPVPDLADGLWQPLVEEAVAAGLRTAVNWPFPARKRTVTAALQRAGRRAVQVELTWDCYDPTHPSMPLAYLALLRAVQRIAAAEHGPR</sequence>
<evidence type="ECO:0000313" key="2">
    <source>
        <dbReference type="Proteomes" id="UP000184363"/>
    </source>
</evidence>